<evidence type="ECO:0000259" key="2">
    <source>
        <dbReference type="PROSITE" id="PS50969"/>
    </source>
</evidence>
<dbReference type="AlphaFoldDB" id="S7W6X1"/>
<keyword evidence="1" id="KW-0653">Protein transport</keyword>
<keyword evidence="1" id="KW-0496">Mitochondrion</keyword>
<dbReference type="PROSITE" id="PS50969">
    <property type="entry name" value="FCP1"/>
    <property type="match status" value="1"/>
</dbReference>
<comment type="subcellular location">
    <subcellularLocation>
        <location evidence="1">Mitochondrion inner membrane</location>
        <topology evidence="1">Single-pass membrane protein</topology>
    </subcellularLocation>
</comment>
<dbReference type="GO" id="GO:0005744">
    <property type="term" value="C:TIM23 mitochondrial import inner membrane translocase complex"/>
    <property type="evidence" value="ECO:0007669"/>
    <property type="project" value="UniProtKB-UniRule"/>
</dbReference>
<evidence type="ECO:0000313" key="4">
    <source>
        <dbReference type="Proteomes" id="UP000014978"/>
    </source>
</evidence>
<keyword evidence="1" id="KW-0809">Transit peptide</keyword>
<organism evidence="3 4">
    <name type="scientific">Spraguea lophii (strain 42_110)</name>
    <name type="common">Microsporidian parasite</name>
    <dbReference type="NCBI Taxonomy" id="1358809"/>
    <lineage>
        <taxon>Eukaryota</taxon>
        <taxon>Fungi</taxon>
        <taxon>Fungi incertae sedis</taxon>
        <taxon>Microsporidia</taxon>
        <taxon>Spragueidae</taxon>
        <taxon>Spraguea</taxon>
    </lineage>
</organism>
<reference evidence="4" key="1">
    <citation type="journal article" date="2013" name="PLoS Genet.">
        <title>The genome of Spraguea lophii and the basis of host-microsporidian interactions.</title>
        <authorList>
            <person name="Campbell S.E."/>
            <person name="Williams T.A."/>
            <person name="Yousuf A."/>
            <person name="Soanes D.M."/>
            <person name="Paszkiewicz K.H."/>
            <person name="Williams B.A.P."/>
        </authorList>
    </citation>
    <scope>NUCLEOTIDE SEQUENCE [LARGE SCALE GENOMIC DNA]</scope>
    <source>
        <strain evidence="4">42_110</strain>
    </source>
</reference>
<dbReference type="VEuPathDB" id="MicrosporidiaDB:SLOPH_1663"/>
<dbReference type="InParanoid" id="S7W6X1"/>
<dbReference type="InterPro" id="IPR036412">
    <property type="entry name" value="HAD-like_sf"/>
</dbReference>
<accession>S7W6X1</accession>
<proteinExistence type="inferred from homology"/>
<comment type="caution">
    <text evidence="3">The sequence shown here is derived from an EMBL/GenBank/DDBJ whole genome shotgun (WGS) entry which is preliminary data.</text>
</comment>
<protein>
    <recommendedName>
        <fullName evidence="1">Mitochondrial import inner membrane translocase subunit TIM50</fullName>
    </recommendedName>
</protein>
<dbReference type="Pfam" id="PF03031">
    <property type="entry name" value="NIF"/>
    <property type="match status" value="1"/>
</dbReference>
<dbReference type="HOGENOM" id="CLU_1409645_0_0_1"/>
<dbReference type="SMART" id="SM00577">
    <property type="entry name" value="CPDc"/>
    <property type="match status" value="1"/>
</dbReference>
<dbReference type="Gene3D" id="3.40.50.1000">
    <property type="entry name" value="HAD superfamily/HAD-like"/>
    <property type="match status" value="1"/>
</dbReference>
<dbReference type="OMA" id="WTTAMEH"/>
<dbReference type="InterPro" id="IPR004274">
    <property type="entry name" value="FCP1_dom"/>
</dbReference>
<evidence type="ECO:0000313" key="3">
    <source>
        <dbReference type="EMBL" id="EPR78551.1"/>
    </source>
</evidence>
<dbReference type="InterPro" id="IPR023214">
    <property type="entry name" value="HAD_sf"/>
</dbReference>
<evidence type="ECO:0000256" key="1">
    <source>
        <dbReference type="RuleBase" id="RU365079"/>
    </source>
</evidence>
<sequence>MSEINFLVFDINKTLIRKSKEPSEYKLNNIFIHPRPHLSKLINFIKEHNLECMLWTNSQPTNAQILANHLKDIGMPHITVFNSTECDYSREPRKGQKPLHKIYKLGYSPYQAVLIDDSYNKVKNGDNYILVKSYIKKDDNEILYLIQTLDLYIKCKRKKCSGKMVKEINNVVMDTYPKLVIQCMENKDIRNIE</sequence>
<comment type="similarity">
    <text evidence="1">Belongs to the TIM50 family.</text>
</comment>
<dbReference type="Proteomes" id="UP000014978">
    <property type="component" value="Unassembled WGS sequence"/>
</dbReference>
<comment type="subunit">
    <text evidence="1">Component of the TIM23 complex.</text>
</comment>
<feature type="domain" description="FCP1 homology" evidence="2">
    <location>
        <begin position="1"/>
        <end position="152"/>
    </location>
</feature>
<dbReference type="SUPFAM" id="SSF56784">
    <property type="entry name" value="HAD-like"/>
    <property type="match status" value="1"/>
</dbReference>
<comment type="function">
    <text evidence="1">Essential component of the TIM23 complex, a complex that mediates the translocation of transit peptide-containing proteins across the mitochondrial inner membrane.</text>
</comment>
<keyword evidence="4" id="KW-1185">Reference proteome</keyword>
<name>S7W6X1_SPRLO</name>
<keyword evidence="1" id="KW-0813">Transport</keyword>
<dbReference type="PANTHER" id="PTHR12210">
    <property type="entry name" value="DULLARD PROTEIN PHOSPHATASE"/>
    <property type="match status" value="1"/>
</dbReference>
<keyword evidence="1" id="KW-0811">Translocation</keyword>
<dbReference type="EMBL" id="ATCN01000710">
    <property type="protein sequence ID" value="EPR78551.1"/>
    <property type="molecule type" value="Genomic_DNA"/>
</dbReference>
<dbReference type="STRING" id="1358809.S7W6X1"/>
<dbReference type="GO" id="GO:0015031">
    <property type="term" value="P:protein transport"/>
    <property type="evidence" value="ECO:0007669"/>
    <property type="project" value="UniProtKB-KW"/>
</dbReference>
<dbReference type="InterPro" id="IPR050365">
    <property type="entry name" value="TIM50"/>
</dbReference>
<dbReference type="OrthoDB" id="1711508at2759"/>
<gene>
    <name evidence="3" type="ORF">SLOPH_1663</name>
</gene>